<dbReference type="InterPro" id="IPR016186">
    <property type="entry name" value="C-type_lectin-like/link_sf"/>
</dbReference>
<dbReference type="InterPro" id="IPR001304">
    <property type="entry name" value="C-type_lectin-like"/>
</dbReference>
<dbReference type="CTD" id="20203939"/>
<dbReference type="Gene3D" id="3.10.100.10">
    <property type="entry name" value="Mannose-Binding Protein A, subunit A"/>
    <property type="match status" value="1"/>
</dbReference>
<sequence length="115" mass="13089">MGWDLVGIESGQCYSSVSTSTIPSPCVSAPHLNNTFVIWTAAFKYSQMAPFMWQPYSYSALKPVTFTYWRSGEPNIAPTDYYLGIIYGLNSYQLGWGDRFCYEEFCTLCEIDLDI</sequence>
<dbReference type="GeneID" id="20203939"/>
<dbReference type="InParanoid" id="T1F540"/>
<dbReference type="RefSeq" id="XP_009017102.1">
    <property type="nucleotide sequence ID" value="XM_009018854.1"/>
</dbReference>
<reference evidence="2 4" key="2">
    <citation type="journal article" date="2013" name="Nature">
        <title>Insights into bilaterian evolution from three spiralian genomes.</title>
        <authorList>
            <person name="Simakov O."/>
            <person name="Marletaz F."/>
            <person name="Cho S.J."/>
            <person name="Edsinger-Gonzales E."/>
            <person name="Havlak P."/>
            <person name="Hellsten U."/>
            <person name="Kuo D.H."/>
            <person name="Larsson T."/>
            <person name="Lv J."/>
            <person name="Arendt D."/>
            <person name="Savage R."/>
            <person name="Osoegawa K."/>
            <person name="de Jong P."/>
            <person name="Grimwood J."/>
            <person name="Chapman J.A."/>
            <person name="Shapiro H."/>
            <person name="Aerts A."/>
            <person name="Otillar R.P."/>
            <person name="Terry A.Y."/>
            <person name="Boore J.L."/>
            <person name="Grigoriev I.V."/>
            <person name="Lindberg D.R."/>
            <person name="Seaver E.C."/>
            <person name="Weisblat D.A."/>
            <person name="Putnam N.H."/>
            <person name="Rokhsar D.S."/>
        </authorList>
    </citation>
    <scope>NUCLEOTIDE SEQUENCE</scope>
</reference>
<dbReference type="EMBL" id="AMQM01004092">
    <property type="status" value="NOT_ANNOTATED_CDS"/>
    <property type="molecule type" value="Genomic_DNA"/>
</dbReference>
<dbReference type="KEGG" id="hro:HELRODRAFT_172170"/>
<dbReference type="EnsemblMetazoa" id="HelroT172170">
    <property type="protein sequence ID" value="HelroP172170"/>
    <property type="gene ID" value="HelroG172170"/>
</dbReference>
<dbReference type="AlphaFoldDB" id="T1F540"/>
<dbReference type="OrthoDB" id="6083465at2759"/>
<protein>
    <recommendedName>
        <fullName evidence="1">C-type lectin domain-containing protein</fullName>
    </recommendedName>
</protein>
<dbReference type="SUPFAM" id="SSF56436">
    <property type="entry name" value="C-type lectin-like"/>
    <property type="match status" value="1"/>
</dbReference>
<proteinExistence type="predicted"/>
<dbReference type="PROSITE" id="PS50041">
    <property type="entry name" value="C_TYPE_LECTIN_2"/>
    <property type="match status" value="1"/>
</dbReference>
<evidence type="ECO:0000259" key="1">
    <source>
        <dbReference type="PROSITE" id="PS50041"/>
    </source>
</evidence>
<reference evidence="4" key="1">
    <citation type="submission" date="2012-12" db="EMBL/GenBank/DDBJ databases">
        <authorList>
            <person name="Hellsten U."/>
            <person name="Grimwood J."/>
            <person name="Chapman J.A."/>
            <person name="Shapiro H."/>
            <person name="Aerts A."/>
            <person name="Otillar R.P."/>
            <person name="Terry A.Y."/>
            <person name="Boore J.L."/>
            <person name="Simakov O."/>
            <person name="Marletaz F."/>
            <person name="Cho S.-J."/>
            <person name="Edsinger-Gonzales E."/>
            <person name="Havlak P."/>
            <person name="Kuo D.-H."/>
            <person name="Larsson T."/>
            <person name="Lv J."/>
            <person name="Arendt D."/>
            <person name="Savage R."/>
            <person name="Osoegawa K."/>
            <person name="de Jong P."/>
            <person name="Lindberg D.R."/>
            <person name="Seaver E.C."/>
            <person name="Weisblat D.A."/>
            <person name="Putnam N.H."/>
            <person name="Grigoriev I.V."/>
            <person name="Rokhsar D.S."/>
        </authorList>
    </citation>
    <scope>NUCLEOTIDE SEQUENCE</scope>
</reference>
<name>T1F540_HELRO</name>
<organism evidence="3 4">
    <name type="scientific">Helobdella robusta</name>
    <name type="common">Californian leech</name>
    <dbReference type="NCBI Taxonomy" id="6412"/>
    <lineage>
        <taxon>Eukaryota</taxon>
        <taxon>Metazoa</taxon>
        <taxon>Spiralia</taxon>
        <taxon>Lophotrochozoa</taxon>
        <taxon>Annelida</taxon>
        <taxon>Clitellata</taxon>
        <taxon>Hirudinea</taxon>
        <taxon>Rhynchobdellida</taxon>
        <taxon>Glossiphoniidae</taxon>
        <taxon>Helobdella</taxon>
    </lineage>
</organism>
<evidence type="ECO:0000313" key="3">
    <source>
        <dbReference type="EnsemblMetazoa" id="HelroP172170"/>
    </source>
</evidence>
<evidence type="ECO:0000313" key="2">
    <source>
        <dbReference type="EMBL" id="ESO04523.1"/>
    </source>
</evidence>
<dbReference type="InterPro" id="IPR016187">
    <property type="entry name" value="CTDL_fold"/>
</dbReference>
<dbReference type="Proteomes" id="UP000015101">
    <property type="component" value="Unassembled WGS sequence"/>
</dbReference>
<dbReference type="EMBL" id="KB096457">
    <property type="protein sequence ID" value="ESO04523.1"/>
    <property type="molecule type" value="Genomic_DNA"/>
</dbReference>
<evidence type="ECO:0000313" key="4">
    <source>
        <dbReference type="Proteomes" id="UP000015101"/>
    </source>
</evidence>
<gene>
    <name evidence="3" type="primary">20203939</name>
    <name evidence="2" type="ORF">HELRODRAFT_172170</name>
</gene>
<accession>T1F540</accession>
<dbReference type="HOGENOM" id="CLU_2111469_0_0_1"/>
<feature type="domain" description="C-type lectin" evidence="1">
    <location>
        <begin position="38"/>
        <end position="110"/>
    </location>
</feature>
<keyword evidence="4" id="KW-1185">Reference proteome</keyword>
<reference evidence="3" key="3">
    <citation type="submission" date="2015-06" db="UniProtKB">
        <authorList>
            <consortium name="EnsemblMetazoa"/>
        </authorList>
    </citation>
    <scope>IDENTIFICATION</scope>
</reference>